<reference evidence="1" key="1">
    <citation type="journal article" date="2014" name="Front. Microbiol.">
        <title>High frequency of phylogenetically diverse reductive dehalogenase-homologous genes in deep subseafloor sedimentary metagenomes.</title>
        <authorList>
            <person name="Kawai M."/>
            <person name="Futagami T."/>
            <person name="Toyoda A."/>
            <person name="Takaki Y."/>
            <person name="Nishi S."/>
            <person name="Hori S."/>
            <person name="Arai W."/>
            <person name="Tsubouchi T."/>
            <person name="Morono Y."/>
            <person name="Uchiyama I."/>
            <person name="Ito T."/>
            <person name="Fujiyama A."/>
            <person name="Inagaki F."/>
            <person name="Takami H."/>
        </authorList>
    </citation>
    <scope>NUCLEOTIDE SEQUENCE</scope>
    <source>
        <strain evidence="1">Expedition CK06-06</strain>
    </source>
</reference>
<dbReference type="AlphaFoldDB" id="X0TUZ5"/>
<dbReference type="Pfam" id="PF13489">
    <property type="entry name" value="Methyltransf_23"/>
    <property type="match status" value="1"/>
</dbReference>
<dbReference type="Gene3D" id="3.40.50.150">
    <property type="entry name" value="Vaccinia Virus protein VP39"/>
    <property type="match status" value="1"/>
</dbReference>
<proteinExistence type="predicted"/>
<protein>
    <recommendedName>
        <fullName evidence="2">Methyltransferase domain-containing protein</fullName>
    </recommendedName>
</protein>
<accession>X0TUZ5</accession>
<evidence type="ECO:0000313" key="1">
    <source>
        <dbReference type="EMBL" id="GAF97423.1"/>
    </source>
</evidence>
<organism evidence="1">
    <name type="scientific">marine sediment metagenome</name>
    <dbReference type="NCBI Taxonomy" id="412755"/>
    <lineage>
        <taxon>unclassified sequences</taxon>
        <taxon>metagenomes</taxon>
        <taxon>ecological metagenomes</taxon>
    </lineage>
</organism>
<feature type="non-terminal residue" evidence="1">
    <location>
        <position position="234"/>
    </location>
</feature>
<dbReference type="SUPFAM" id="SSF53335">
    <property type="entry name" value="S-adenosyl-L-methionine-dependent methyltransferases"/>
    <property type="match status" value="1"/>
</dbReference>
<feature type="non-terminal residue" evidence="1">
    <location>
        <position position="1"/>
    </location>
</feature>
<comment type="caution">
    <text evidence="1">The sequence shown here is derived from an EMBL/GenBank/DDBJ whole genome shotgun (WGS) entry which is preliminary data.</text>
</comment>
<dbReference type="PANTHER" id="PTHR43861">
    <property type="entry name" value="TRANS-ACONITATE 2-METHYLTRANSFERASE-RELATED"/>
    <property type="match status" value="1"/>
</dbReference>
<dbReference type="InterPro" id="IPR029063">
    <property type="entry name" value="SAM-dependent_MTases_sf"/>
</dbReference>
<gene>
    <name evidence="1" type="ORF">S01H1_21771</name>
</gene>
<dbReference type="EMBL" id="BARS01012138">
    <property type="protein sequence ID" value="GAF97423.1"/>
    <property type="molecule type" value="Genomic_DNA"/>
</dbReference>
<evidence type="ECO:0008006" key="2">
    <source>
        <dbReference type="Google" id="ProtNLM"/>
    </source>
</evidence>
<sequence>FDSESITYCMNYDNEQGVSKYFLNYIDGLIDIFQSKWNLKDKTILEIGCGKGTFLKRICEKCKARGVGFDTAYDRIVVSKDVVFKKRYFDKRSANFSADFVFLRHVLEHIPCPYKFLKSIIQNIDITKNPKIIIELPDFDWIIKNKEFYDIYYEHCNYFTKLSLQNLAESLGLRVDMLFNTFGGQYMVLVATPCDKISQTKKYGDKLSDNVLNNFAEYLDTKIVNTCSSINKID</sequence>
<name>X0TUZ5_9ZZZZ</name>